<protein>
    <submittedName>
        <fullName evidence="2">Uncharacterized protein</fullName>
    </submittedName>
</protein>
<evidence type="ECO:0000313" key="3">
    <source>
        <dbReference type="Proteomes" id="UP000735302"/>
    </source>
</evidence>
<accession>A0AAV4BRQ8</accession>
<name>A0AAV4BRQ8_9GAST</name>
<evidence type="ECO:0000256" key="1">
    <source>
        <dbReference type="SAM" id="MobiDB-lite"/>
    </source>
</evidence>
<dbReference type="AlphaFoldDB" id="A0AAV4BRQ8"/>
<proteinExistence type="predicted"/>
<gene>
    <name evidence="2" type="ORF">PoB_004802400</name>
</gene>
<organism evidence="2 3">
    <name type="scientific">Plakobranchus ocellatus</name>
    <dbReference type="NCBI Taxonomy" id="259542"/>
    <lineage>
        <taxon>Eukaryota</taxon>
        <taxon>Metazoa</taxon>
        <taxon>Spiralia</taxon>
        <taxon>Lophotrochozoa</taxon>
        <taxon>Mollusca</taxon>
        <taxon>Gastropoda</taxon>
        <taxon>Heterobranchia</taxon>
        <taxon>Euthyneura</taxon>
        <taxon>Panpulmonata</taxon>
        <taxon>Sacoglossa</taxon>
        <taxon>Placobranchoidea</taxon>
        <taxon>Plakobranchidae</taxon>
        <taxon>Plakobranchus</taxon>
    </lineage>
</organism>
<evidence type="ECO:0000313" key="2">
    <source>
        <dbReference type="EMBL" id="GFO21519.1"/>
    </source>
</evidence>
<keyword evidence="3" id="KW-1185">Reference proteome</keyword>
<reference evidence="2 3" key="1">
    <citation type="journal article" date="2021" name="Elife">
        <title>Chloroplast acquisition without the gene transfer in kleptoplastic sea slugs, Plakobranchus ocellatus.</title>
        <authorList>
            <person name="Maeda T."/>
            <person name="Takahashi S."/>
            <person name="Yoshida T."/>
            <person name="Shimamura S."/>
            <person name="Takaki Y."/>
            <person name="Nagai Y."/>
            <person name="Toyoda A."/>
            <person name="Suzuki Y."/>
            <person name="Arimoto A."/>
            <person name="Ishii H."/>
            <person name="Satoh N."/>
            <person name="Nishiyama T."/>
            <person name="Hasebe M."/>
            <person name="Maruyama T."/>
            <person name="Minagawa J."/>
            <person name="Obokata J."/>
            <person name="Shigenobu S."/>
        </authorList>
    </citation>
    <scope>NUCLEOTIDE SEQUENCE [LARGE SCALE GENOMIC DNA]</scope>
</reference>
<comment type="caution">
    <text evidence="2">The sequence shown here is derived from an EMBL/GenBank/DDBJ whole genome shotgun (WGS) entry which is preliminary data.</text>
</comment>
<feature type="region of interest" description="Disordered" evidence="1">
    <location>
        <begin position="84"/>
        <end position="117"/>
    </location>
</feature>
<sequence>MILLQCRQGLDPTWDSRGITNSRSFDQEQKDWEFPQIMRKSLLARERRIPPTGGRTLACSAPDGPWQLDIPAFRRPEVECSQAEAPLLHHHETAATPVRRSQRQNRGVPPARYPNEL</sequence>
<dbReference type="EMBL" id="BLXT01005260">
    <property type="protein sequence ID" value="GFO21519.1"/>
    <property type="molecule type" value="Genomic_DNA"/>
</dbReference>
<dbReference type="Proteomes" id="UP000735302">
    <property type="component" value="Unassembled WGS sequence"/>
</dbReference>